<name>A0A544W898_9MYCO</name>
<dbReference type="Gene3D" id="3.40.630.30">
    <property type="match status" value="1"/>
</dbReference>
<dbReference type="Pfam" id="PF00583">
    <property type="entry name" value="Acetyltransf_1"/>
    <property type="match status" value="1"/>
</dbReference>
<evidence type="ECO:0000313" key="3">
    <source>
        <dbReference type="Proteomes" id="UP000315759"/>
    </source>
</evidence>
<dbReference type="PROSITE" id="PS51186">
    <property type="entry name" value="GNAT"/>
    <property type="match status" value="1"/>
</dbReference>
<proteinExistence type="predicted"/>
<organism evidence="2 3">
    <name type="scientific">Mycolicibacterium hodleri</name>
    <dbReference type="NCBI Taxonomy" id="49897"/>
    <lineage>
        <taxon>Bacteria</taxon>
        <taxon>Bacillati</taxon>
        <taxon>Actinomycetota</taxon>
        <taxon>Actinomycetes</taxon>
        <taxon>Mycobacteriales</taxon>
        <taxon>Mycobacteriaceae</taxon>
        <taxon>Mycolicibacterium</taxon>
    </lineage>
</organism>
<dbReference type="InterPro" id="IPR016181">
    <property type="entry name" value="Acyl_CoA_acyltransferase"/>
</dbReference>
<dbReference type="RefSeq" id="WP_142549699.1">
    <property type="nucleotide sequence ID" value="NZ_VIFX01000001.1"/>
</dbReference>
<keyword evidence="2" id="KW-0808">Transferase</keyword>
<reference evidence="2 3" key="1">
    <citation type="submission" date="2018-10" db="EMBL/GenBank/DDBJ databases">
        <title>Draft genome of Mycobacterium hodleri strain B.</title>
        <authorList>
            <person name="Amande T.J."/>
            <person name="Mcgenity T.J."/>
        </authorList>
    </citation>
    <scope>NUCLEOTIDE SEQUENCE [LARGE SCALE GENOMIC DNA]</scope>
    <source>
        <strain evidence="2 3">B</strain>
    </source>
</reference>
<dbReference type="SUPFAM" id="SSF55729">
    <property type="entry name" value="Acyl-CoA N-acyltransferases (Nat)"/>
    <property type="match status" value="1"/>
</dbReference>
<sequence length="281" mass="30044">MREDEIGSLAEAAEAEFMYQYESTASPATKRALGIATARIGGGVCLSVRHDVTGYWSKALGFGVTEPVTEELVDELVAFYLAEKAPGAVIQIAPARLPEDWPEICRRHGLTPTSPWIKLVGAVDYVQMSHTTDLSIRPVDACDYPLWASTALRGFGMPTDGLSDMLAEALAHPGFRPFAAWDGDEMVAAANLFVHGPVGSLNATATLDTHRNRGAQSALIAARAKEAANAGCRWLCAETGKPGDGEVNPSLTNLVRSGLRPLYERQNWAWSPGGSTESEGS</sequence>
<dbReference type="GO" id="GO:0016747">
    <property type="term" value="F:acyltransferase activity, transferring groups other than amino-acyl groups"/>
    <property type="evidence" value="ECO:0007669"/>
    <property type="project" value="InterPro"/>
</dbReference>
<feature type="domain" description="N-acetyltransferase" evidence="1">
    <location>
        <begin position="134"/>
        <end position="281"/>
    </location>
</feature>
<gene>
    <name evidence="2" type="ORF">D8S82_00145</name>
</gene>
<accession>A0A544W898</accession>
<dbReference type="AlphaFoldDB" id="A0A544W898"/>
<dbReference type="EMBL" id="VIFX01000001">
    <property type="protein sequence ID" value="TQR88466.1"/>
    <property type="molecule type" value="Genomic_DNA"/>
</dbReference>
<comment type="caution">
    <text evidence="2">The sequence shown here is derived from an EMBL/GenBank/DDBJ whole genome shotgun (WGS) entry which is preliminary data.</text>
</comment>
<dbReference type="InterPro" id="IPR000182">
    <property type="entry name" value="GNAT_dom"/>
</dbReference>
<protein>
    <submittedName>
        <fullName evidence="2">GNAT family N-acetyltransferase</fullName>
    </submittedName>
</protein>
<dbReference type="Proteomes" id="UP000315759">
    <property type="component" value="Unassembled WGS sequence"/>
</dbReference>
<keyword evidence="3" id="KW-1185">Reference proteome</keyword>
<evidence type="ECO:0000259" key="1">
    <source>
        <dbReference type="PROSITE" id="PS51186"/>
    </source>
</evidence>
<evidence type="ECO:0000313" key="2">
    <source>
        <dbReference type="EMBL" id="TQR88466.1"/>
    </source>
</evidence>